<accession>A0A914QEM5</accession>
<feature type="transmembrane region" description="Helical" evidence="16">
    <location>
        <begin position="80"/>
        <end position="99"/>
    </location>
</feature>
<comment type="cofactor">
    <cofactor evidence="2">
        <name>Mg(2+)</name>
        <dbReference type="ChEBI" id="CHEBI:18420"/>
    </cofactor>
</comment>
<keyword evidence="12 16" id="KW-1133">Transmembrane helix</keyword>
<dbReference type="InterPro" id="IPR048307">
    <property type="entry name" value="STT3_N"/>
</dbReference>
<evidence type="ECO:0000256" key="10">
    <source>
        <dbReference type="ARBA" id="ARBA00022723"/>
    </source>
</evidence>
<evidence type="ECO:0000256" key="12">
    <source>
        <dbReference type="ARBA" id="ARBA00022989"/>
    </source>
</evidence>
<keyword evidence="9 16" id="KW-0812">Transmembrane</keyword>
<dbReference type="WBParaSite" id="PDA_v2.g27842.t1">
    <property type="protein sequence ID" value="PDA_v2.g27842.t1"/>
    <property type="gene ID" value="PDA_v2.g27842"/>
</dbReference>
<organism evidence="18 19">
    <name type="scientific">Panagrolaimus davidi</name>
    <dbReference type="NCBI Taxonomy" id="227884"/>
    <lineage>
        <taxon>Eukaryota</taxon>
        <taxon>Metazoa</taxon>
        <taxon>Ecdysozoa</taxon>
        <taxon>Nematoda</taxon>
        <taxon>Chromadorea</taxon>
        <taxon>Rhabditida</taxon>
        <taxon>Tylenchina</taxon>
        <taxon>Panagrolaimomorpha</taxon>
        <taxon>Panagrolaimoidea</taxon>
        <taxon>Panagrolaimidae</taxon>
        <taxon>Panagrolaimus</taxon>
    </lineage>
</organism>
<evidence type="ECO:0000256" key="5">
    <source>
        <dbReference type="ARBA" id="ARBA00010810"/>
    </source>
</evidence>
<evidence type="ECO:0000256" key="6">
    <source>
        <dbReference type="ARBA" id="ARBA00012605"/>
    </source>
</evidence>
<evidence type="ECO:0000256" key="9">
    <source>
        <dbReference type="ARBA" id="ARBA00022692"/>
    </source>
</evidence>
<dbReference type="GO" id="GO:0043687">
    <property type="term" value="P:post-translational protein modification"/>
    <property type="evidence" value="ECO:0007669"/>
    <property type="project" value="TreeGrafter"/>
</dbReference>
<evidence type="ECO:0000256" key="16">
    <source>
        <dbReference type="SAM" id="Phobius"/>
    </source>
</evidence>
<evidence type="ECO:0000256" key="13">
    <source>
        <dbReference type="ARBA" id="ARBA00023136"/>
    </source>
</evidence>
<proteinExistence type="inferred from homology"/>
<evidence type="ECO:0000256" key="4">
    <source>
        <dbReference type="ARBA" id="ARBA00004922"/>
    </source>
</evidence>
<dbReference type="AlphaFoldDB" id="A0A914QEM5"/>
<evidence type="ECO:0000256" key="15">
    <source>
        <dbReference type="ARBA" id="ARBA00048829"/>
    </source>
</evidence>
<reference evidence="19" key="1">
    <citation type="submission" date="2022-11" db="UniProtKB">
        <authorList>
            <consortium name="WormBaseParasite"/>
        </authorList>
    </citation>
    <scope>IDENTIFICATION</scope>
</reference>
<dbReference type="GO" id="GO:0018279">
    <property type="term" value="P:protein N-linked glycosylation via asparagine"/>
    <property type="evidence" value="ECO:0007669"/>
    <property type="project" value="TreeGrafter"/>
</dbReference>
<sequence length="131" mass="14698">MVENNFYKFLNWFDERAWYPLGRIVGGTVYPGLMVTSGAIHYVLNSLNFPIHIRDVCVFLAPTFSGLTAIATYFLTKEIWSPGAGLFAAIFIAISPGYTSRSVAGSYDNEGIAIFALQVSNFHYYVLKYFL</sequence>
<evidence type="ECO:0000256" key="11">
    <source>
        <dbReference type="ARBA" id="ARBA00022842"/>
    </source>
</evidence>
<evidence type="ECO:0000256" key="14">
    <source>
        <dbReference type="ARBA" id="ARBA00023211"/>
    </source>
</evidence>
<protein>
    <recommendedName>
        <fullName evidence="6">dolichyl-diphosphooligosaccharide--protein glycotransferase</fullName>
        <ecNumber evidence="6">2.4.99.18</ecNumber>
    </recommendedName>
</protein>
<dbReference type="PANTHER" id="PTHR13872:SF1">
    <property type="entry name" value="DOLICHYL-DIPHOSPHOOLIGOSACCHARIDE--PROTEIN GLYCOSYLTRANSFERASE SUBUNIT STT3B"/>
    <property type="match status" value="1"/>
</dbReference>
<evidence type="ECO:0000259" key="17">
    <source>
        <dbReference type="Pfam" id="PF02516"/>
    </source>
</evidence>
<keyword evidence="11" id="KW-0460">Magnesium</keyword>
<comment type="cofactor">
    <cofactor evidence="1">
        <name>Mn(2+)</name>
        <dbReference type="ChEBI" id="CHEBI:29035"/>
    </cofactor>
</comment>
<keyword evidence="8" id="KW-0808">Transferase</keyword>
<dbReference type="Proteomes" id="UP000887578">
    <property type="component" value="Unplaced"/>
</dbReference>
<keyword evidence="13 16" id="KW-0472">Membrane</keyword>
<dbReference type="GO" id="GO:0012505">
    <property type="term" value="C:endomembrane system"/>
    <property type="evidence" value="ECO:0007669"/>
    <property type="project" value="UniProtKB-SubCell"/>
</dbReference>
<evidence type="ECO:0000256" key="8">
    <source>
        <dbReference type="ARBA" id="ARBA00022679"/>
    </source>
</evidence>
<name>A0A914QEM5_9BILA</name>
<keyword evidence="18" id="KW-1185">Reference proteome</keyword>
<keyword evidence="7" id="KW-0328">Glycosyltransferase</keyword>
<evidence type="ECO:0000256" key="3">
    <source>
        <dbReference type="ARBA" id="ARBA00004127"/>
    </source>
</evidence>
<comment type="similarity">
    <text evidence="5">Belongs to the STT3 family.</text>
</comment>
<dbReference type="GO" id="GO:0016020">
    <property type="term" value="C:membrane"/>
    <property type="evidence" value="ECO:0007669"/>
    <property type="project" value="InterPro"/>
</dbReference>
<feature type="transmembrane region" description="Helical" evidence="16">
    <location>
        <begin position="56"/>
        <end position="74"/>
    </location>
</feature>
<feature type="domain" description="Oligosaccharyl transferase STT3 N-terminal" evidence="17">
    <location>
        <begin position="1"/>
        <end position="119"/>
    </location>
</feature>
<evidence type="ECO:0000313" key="18">
    <source>
        <dbReference type="Proteomes" id="UP000887578"/>
    </source>
</evidence>
<dbReference type="GO" id="GO:0004579">
    <property type="term" value="F:dolichyl-diphosphooligosaccharide-protein glycotransferase activity"/>
    <property type="evidence" value="ECO:0007669"/>
    <property type="project" value="UniProtKB-EC"/>
</dbReference>
<comment type="pathway">
    <text evidence="4">Protein modification; protein glycosylation.</text>
</comment>
<evidence type="ECO:0000313" key="19">
    <source>
        <dbReference type="WBParaSite" id="PDA_v2.g27842.t1"/>
    </source>
</evidence>
<evidence type="ECO:0000256" key="2">
    <source>
        <dbReference type="ARBA" id="ARBA00001946"/>
    </source>
</evidence>
<dbReference type="InterPro" id="IPR003674">
    <property type="entry name" value="Oligo_trans_STT3"/>
</dbReference>
<keyword evidence="14" id="KW-0464">Manganese</keyword>
<dbReference type="PANTHER" id="PTHR13872">
    <property type="entry name" value="DOLICHYL-DIPHOSPHOOLIGOSACCHARIDE--PROTEIN GLYCOSYLTRANSFERASE SUBUNIT"/>
    <property type="match status" value="1"/>
</dbReference>
<dbReference type="EC" id="2.4.99.18" evidence="6"/>
<dbReference type="GO" id="GO:0046872">
    <property type="term" value="F:metal ion binding"/>
    <property type="evidence" value="ECO:0007669"/>
    <property type="project" value="UniProtKB-KW"/>
</dbReference>
<comment type="catalytic activity">
    <reaction evidence="15">
        <text>a di-trans,poly-cis-dolichyl diphosphooligosaccharide + L-asparaginyl-[protein] = N(4)-(oligosaccharide-(1-&gt;4)-N-acetyl-beta-D-glucosaminyl-(1-&gt;4)-N-acetyl-beta-D-glucosaminyl)-L-asparaginyl-[protein] + a di-trans,poly-cis-dolichyl diphosphate + H(+)</text>
        <dbReference type="Rhea" id="RHEA:22980"/>
        <dbReference type="Rhea" id="RHEA-COMP:12804"/>
        <dbReference type="Rhea" id="RHEA-COMP:12805"/>
        <dbReference type="Rhea" id="RHEA-COMP:19506"/>
        <dbReference type="Rhea" id="RHEA-COMP:19509"/>
        <dbReference type="ChEBI" id="CHEBI:15378"/>
        <dbReference type="ChEBI" id="CHEBI:50347"/>
        <dbReference type="ChEBI" id="CHEBI:57497"/>
        <dbReference type="ChEBI" id="CHEBI:57570"/>
        <dbReference type="ChEBI" id="CHEBI:132529"/>
        <dbReference type="EC" id="2.4.99.18"/>
    </reaction>
</comment>
<comment type="subcellular location">
    <subcellularLocation>
        <location evidence="3">Endomembrane system</location>
        <topology evidence="3">Multi-pass membrane protein</topology>
    </subcellularLocation>
</comment>
<dbReference type="Pfam" id="PF02516">
    <property type="entry name" value="STT3"/>
    <property type="match status" value="1"/>
</dbReference>
<keyword evidence="10" id="KW-0479">Metal-binding</keyword>
<feature type="transmembrane region" description="Helical" evidence="16">
    <location>
        <begin position="20"/>
        <end position="44"/>
    </location>
</feature>
<evidence type="ECO:0000256" key="7">
    <source>
        <dbReference type="ARBA" id="ARBA00022676"/>
    </source>
</evidence>
<evidence type="ECO:0000256" key="1">
    <source>
        <dbReference type="ARBA" id="ARBA00001936"/>
    </source>
</evidence>